<reference evidence="3 4" key="1">
    <citation type="journal article" date="2014" name="Genome Announc.">
        <title>Draft genome sequence of the pathogenic fungus Scedosporium apiospermum.</title>
        <authorList>
            <person name="Vandeputte P."/>
            <person name="Ghamrawi S."/>
            <person name="Rechenmann M."/>
            <person name="Iltis A."/>
            <person name="Giraud S."/>
            <person name="Fleury M."/>
            <person name="Thornton C."/>
            <person name="Delhaes L."/>
            <person name="Meyer W."/>
            <person name="Papon N."/>
            <person name="Bouchara J.P."/>
        </authorList>
    </citation>
    <scope>NUCLEOTIDE SEQUENCE [LARGE SCALE GENOMIC DNA]</scope>
    <source>
        <strain evidence="3 4">IHEM 14462</strain>
    </source>
</reference>
<feature type="region of interest" description="Disordered" evidence="2">
    <location>
        <begin position="105"/>
        <end position="128"/>
    </location>
</feature>
<dbReference type="OMA" id="RPIYYKC"/>
<dbReference type="KEGG" id="sapo:SAPIO_CDS4516"/>
<protein>
    <recommendedName>
        <fullName evidence="5">DUF1917-domain-containing protein</fullName>
    </recommendedName>
</protein>
<comment type="similarity">
    <text evidence="1">Belongs to the UPF0696 family.</text>
</comment>
<evidence type="ECO:0008006" key="5">
    <source>
        <dbReference type="Google" id="ProtNLM"/>
    </source>
</evidence>
<evidence type="ECO:0000256" key="1">
    <source>
        <dbReference type="ARBA" id="ARBA00010568"/>
    </source>
</evidence>
<organism evidence="3 4">
    <name type="scientific">Pseudallescheria apiosperma</name>
    <name type="common">Scedosporium apiospermum</name>
    <dbReference type="NCBI Taxonomy" id="563466"/>
    <lineage>
        <taxon>Eukaryota</taxon>
        <taxon>Fungi</taxon>
        <taxon>Dikarya</taxon>
        <taxon>Ascomycota</taxon>
        <taxon>Pezizomycotina</taxon>
        <taxon>Sordariomycetes</taxon>
        <taxon>Hypocreomycetidae</taxon>
        <taxon>Microascales</taxon>
        <taxon>Microascaceae</taxon>
        <taxon>Scedosporium</taxon>
    </lineage>
</organism>
<evidence type="ECO:0000256" key="2">
    <source>
        <dbReference type="SAM" id="MobiDB-lite"/>
    </source>
</evidence>
<dbReference type="VEuPathDB" id="FungiDB:SAPIO_CDS4516"/>
<dbReference type="EMBL" id="JOWA01000092">
    <property type="protein sequence ID" value="KEZ43589.1"/>
    <property type="molecule type" value="Genomic_DNA"/>
</dbReference>
<dbReference type="PANTHER" id="PTHR31977:SF1">
    <property type="entry name" value="UPF0696 PROTEIN C11ORF68"/>
    <property type="match status" value="1"/>
</dbReference>
<sequence>MDLDDSDFYGDDDTVAELKQRVKDFDTEKWWKDQAVVPLLPQPSRTSPKNDTHLHNPYQGYDFAWQLTETLDDFFARLPPETTDVGDKLPWIYICNPYVERVPKAEAQSQNSKGNEDEGPEEDGSNLTVANAGGMERLHLLTDFIQGALGMGGNTPVVLRDIESQKLQAIHDILNLAHACKWMIFCDPLSVDEIWETVARATANNELGIAAKVAPRPAEEFRRKERLICVYTADFRDRRDVGRVLKRLKELGLAGARGKVLYYKPDIFTYLGIGSGNPWGIRASIYSSKDAFPS</sequence>
<dbReference type="SUPFAM" id="SSF55418">
    <property type="entry name" value="eIF4e-like"/>
    <property type="match status" value="1"/>
</dbReference>
<evidence type="ECO:0000313" key="4">
    <source>
        <dbReference type="Proteomes" id="UP000028545"/>
    </source>
</evidence>
<proteinExistence type="inferred from homology"/>
<dbReference type="PANTHER" id="PTHR31977">
    <property type="entry name" value="UPF0696 PROTEIN C11ORF68"/>
    <property type="match status" value="1"/>
</dbReference>
<dbReference type="InterPro" id="IPR023398">
    <property type="entry name" value="TIF_eIF4e-like"/>
</dbReference>
<dbReference type="Proteomes" id="UP000028545">
    <property type="component" value="Unassembled WGS sequence"/>
</dbReference>
<dbReference type="Pfam" id="PF08939">
    <property type="entry name" value="Bles03"/>
    <property type="match status" value="1"/>
</dbReference>
<gene>
    <name evidence="3" type="ORF">SAPIO_CDS4516</name>
</gene>
<dbReference type="OrthoDB" id="10067381at2759"/>
<dbReference type="Gene3D" id="3.30.760.10">
    <property type="entry name" value="RNA Cap, Translation Initiation Factor Eif4e"/>
    <property type="match status" value="1"/>
</dbReference>
<dbReference type="RefSeq" id="XP_016643388.1">
    <property type="nucleotide sequence ID" value="XM_016787043.1"/>
</dbReference>
<comment type="caution">
    <text evidence="3">The sequence shown here is derived from an EMBL/GenBank/DDBJ whole genome shotgun (WGS) entry which is preliminary data.</text>
</comment>
<keyword evidence="4" id="KW-1185">Reference proteome</keyword>
<dbReference type="InterPro" id="IPR015034">
    <property type="entry name" value="Bles03"/>
</dbReference>
<dbReference type="AlphaFoldDB" id="A0A084G8C7"/>
<dbReference type="HOGENOM" id="CLU_051869_0_1_1"/>
<accession>A0A084G8C7</accession>
<dbReference type="GeneID" id="27723588"/>
<evidence type="ECO:0000313" key="3">
    <source>
        <dbReference type="EMBL" id="KEZ43589.1"/>
    </source>
</evidence>
<name>A0A084G8C7_PSEDA</name>